<keyword evidence="3" id="KW-1185">Reference proteome</keyword>
<feature type="region of interest" description="Disordered" evidence="1">
    <location>
        <begin position="469"/>
        <end position="505"/>
    </location>
</feature>
<evidence type="ECO:0000313" key="3">
    <source>
        <dbReference type="Proteomes" id="UP000726737"/>
    </source>
</evidence>
<comment type="caution">
    <text evidence="2">The sequence shown here is derived from an EMBL/GenBank/DDBJ whole genome shotgun (WGS) entry which is preliminary data.</text>
</comment>
<dbReference type="AlphaFoldDB" id="A0A9P6UAS1"/>
<dbReference type="Proteomes" id="UP000726737">
    <property type="component" value="Unassembled WGS sequence"/>
</dbReference>
<reference evidence="2" key="1">
    <citation type="journal article" date="2020" name="Fungal Divers.">
        <title>Resolving the Mortierellaceae phylogeny through synthesis of multi-gene phylogenetics and phylogenomics.</title>
        <authorList>
            <person name="Vandepol N."/>
            <person name="Liber J."/>
            <person name="Desiro A."/>
            <person name="Na H."/>
            <person name="Kennedy M."/>
            <person name="Barry K."/>
            <person name="Grigoriev I.V."/>
            <person name="Miller A.N."/>
            <person name="O'Donnell K."/>
            <person name="Stajich J.E."/>
            <person name="Bonito G."/>
        </authorList>
    </citation>
    <scope>NUCLEOTIDE SEQUENCE</scope>
    <source>
        <strain evidence="2">KOD948</strain>
    </source>
</reference>
<proteinExistence type="predicted"/>
<organism evidence="2 3">
    <name type="scientific">Mortierella polycephala</name>
    <dbReference type="NCBI Taxonomy" id="41804"/>
    <lineage>
        <taxon>Eukaryota</taxon>
        <taxon>Fungi</taxon>
        <taxon>Fungi incertae sedis</taxon>
        <taxon>Mucoromycota</taxon>
        <taxon>Mortierellomycotina</taxon>
        <taxon>Mortierellomycetes</taxon>
        <taxon>Mortierellales</taxon>
        <taxon>Mortierellaceae</taxon>
        <taxon>Mortierella</taxon>
    </lineage>
</organism>
<feature type="region of interest" description="Disordered" evidence="1">
    <location>
        <begin position="125"/>
        <end position="144"/>
    </location>
</feature>
<dbReference type="OrthoDB" id="2437765at2759"/>
<feature type="compositionally biased region" description="Acidic residues" evidence="1">
    <location>
        <begin position="492"/>
        <end position="505"/>
    </location>
</feature>
<feature type="compositionally biased region" description="Basic and acidic residues" evidence="1">
    <location>
        <begin position="396"/>
        <end position="418"/>
    </location>
</feature>
<feature type="compositionally biased region" description="Acidic residues" evidence="1">
    <location>
        <begin position="353"/>
        <end position="365"/>
    </location>
</feature>
<name>A0A9P6UAS1_9FUNG</name>
<feature type="compositionally biased region" description="Basic and acidic residues" evidence="1">
    <location>
        <begin position="433"/>
        <end position="442"/>
    </location>
</feature>
<feature type="compositionally biased region" description="Low complexity" evidence="1">
    <location>
        <begin position="212"/>
        <end position="226"/>
    </location>
</feature>
<feature type="compositionally biased region" description="Polar residues" evidence="1">
    <location>
        <begin position="248"/>
        <end position="264"/>
    </location>
</feature>
<sequence>MSTPADTAIGHATIPTTTSTVEAAPEVLLTRGCPKRSLAAVEAEFVDNNDIDGSAPTSSVLQSDYLIIDDDDNLNNKVEMAPEVILTTQPPHPPLFKRTRYSSEHQLTASDYALLQPIIQPDSKRELGHQHNHGGHDHSSRTHPFTRKRSMADLIHASNHDAVVCFDEPEATAIYGEPMDSGSATLGMDVIGEEEQEHEQEDVALATKYPGSTKTSTTKASNAPSPFKDLGSDPMSTGRDNGKDRKNSISQIPATNRNSSSIFMPTSHAHTRPHLRRNSSTNSKKEPPRPVRIQLLDQAESEMIMQKAQQNASPSSSSWDQDSQPSHDQDQDLRKGDDAEIALPREDPIVHDWDEEELQDEDSECDSISFVAEPDQLQAPSLAPMSTRRQSIVDSIRGDVDRNSEGKSLAREGVRDTDNDNGDDEDDEDDDKDSLRDPEREVAMMSEDQEADLHNTHLRWENQREFQDAAGLDLGEDDSQAINEDGRYGGAIEDDDEGEDYWENR</sequence>
<protein>
    <submittedName>
        <fullName evidence="2">Uncharacterized protein</fullName>
    </submittedName>
</protein>
<feature type="region of interest" description="Disordered" evidence="1">
    <location>
        <begin position="304"/>
        <end position="457"/>
    </location>
</feature>
<dbReference type="EMBL" id="JAAAJA010000011">
    <property type="protein sequence ID" value="KAG0266855.1"/>
    <property type="molecule type" value="Genomic_DNA"/>
</dbReference>
<feature type="compositionally biased region" description="Basic and acidic residues" evidence="1">
    <location>
        <begin position="125"/>
        <end position="140"/>
    </location>
</feature>
<gene>
    <name evidence="2" type="ORF">BG011_000470</name>
</gene>
<feature type="compositionally biased region" description="Acidic residues" evidence="1">
    <location>
        <begin position="419"/>
        <end position="432"/>
    </location>
</feature>
<feature type="compositionally biased region" description="Basic and acidic residues" evidence="1">
    <location>
        <begin position="325"/>
        <end position="352"/>
    </location>
</feature>
<evidence type="ECO:0000256" key="1">
    <source>
        <dbReference type="SAM" id="MobiDB-lite"/>
    </source>
</evidence>
<evidence type="ECO:0000313" key="2">
    <source>
        <dbReference type="EMBL" id="KAG0266855.1"/>
    </source>
</evidence>
<feature type="compositionally biased region" description="Low complexity" evidence="1">
    <location>
        <begin position="306"/>
        <end position="324"/>
    </location>
</feature>
<feature type="region of interest" description="Disordered" evidence="1">
    <location>
        <begin position="209"/>
        <end position="290"/>
    </location>
</feature>
<accession>A0A9P6UAS1</accession>